<keyword evidence="5" id="KW-0811">Translocation</keyword>
<feature type="compositionally biased region" description="Polar residues" evidence="8">
    <location>
        <begin position="363"/>
        <end position="382"/>
    </location>
</feature>
<keyword evidence="6" id="KW-0906">Nuclear pore complex</keyword>
<keyword evidence="10" id="KW-0436">Ligase</keyword>
<dbReference type="AlphaFoldDB" id="K0KL19"/>
<evidence type="ECO:0000256" key="7">
    <source>
        <dbReference type="ARBA" id="ARBA00023242"/>
    </source>
</evidence>
<dbReference type="HOGENOM" id="CLU_018357_0_0_1"/>
<dbReference type="GO" id="GO:0016874">
    <property type="term" value="F:ligase activity"/>
    <property type="evidence" value="ECO:0007669"/>
    <property type="project" value="UniProtKB-KW"/>
</dbReference>
<feature type="region of interest" description="Disordered" evidence="8">
    <location>
        <begin position="223"/>
        <end position="604"/>
    </location>
</feature>
<dbReference type="InterPro" id="IPR015007">
    <property type="entry name" value="NUP2/50/61"/>
</dbReference>
<proteinExistence type="predicted"/>
<sequence>MSGKRRADNQVTRENLHEHERSDDDDEAPKGPTLASADVLAKRKILKPRSRLNRAAGAGSAASSAAPSSGFSFGASTTAAANDKPANPFGGFGQSNTSTTSKPSFNFGQSTTQKDEEPSKPNPFGFFAKPSSDEKPIEEKPKNVFSFINNNNNKGETSLTKSPSTQLTSTQKSTQQDPKPNKIKALNDNFYNKITQEKNQDPVSNFTPILRKYIDYYEKIENDPEYLPDADQDQPIQPQLENKDEQKSLPAPNKPTFTFGQSQNQSKPAAITFGNNAASTAPAPTSFNFTKEPTPMEESKDDTINSTKNDGDQEVINVSNDSDNDSDDSDDSIKVEGPKFTLAAPPTTNDSVFKLNKSETNDKSNSNSTGPSFTFSASSTKFDNPFKLPPPDKKEDKKEETKEETKPTPAPVSNFSWNPEKPIKFGSSNDTKDEKDKEAPSKPTFSFGNNSSATQPFKFSAPSSTEKQDESTNKPTFSFNTTPSTSSTESKDVSKPTFNFGGSTTSTTTTENKDASKPTFNFGGSTTSSTTKPSFNFGANSTSTPPSFNFNDSSKPAFSFGQGSSTFNFNIGGNKPSTTTSTTTNDDKDDDDKVSEEEPTTNFKPVVQLTEKIEDKTGEEDEDVTYTKRSKLSIYQPGNKENPYESKGLGELKVLKHKETSKSRILVRSDGANRVLLNAAISKDFKYDTIGNGNTVRIPIVTAEGKIETYIARVKTPEDGKNLLNALQDAQK</sequence>
<feature type="compositionally biased region" description="Basic and acidic residues" evidence="8">
    <location>
        <begin position="131"/>
        <end position="142"/>
    </location>
</feature>
<dbReference type="InterPro" id="IPR011993">
    <property type="entry name" value="PH-like_dom_sf"/>
</dbReference>
<dbReference type="GO" id="GO:0005643">
    <property type="term" value="C:nuclear pore"/>
    <property type="evidence" value="ECO:0007669"/>
    <property type="project" value="UniProtKB-SubCell"/>
</dbReference>
<evidence type="ECO:0000256" key="6">
    <source>
        <dbReference type="ARBA" id="ARBA00023132"/>
    </source>
</evidence>
<dbReference type="SUPFAM" id="SSF50729">
    <property type="entry name" value="PH domain-like"/>
    <property type="match status" value="1"/>
</dbReference>
<dbReference type="Pfam" id="PF08911">
    <property type="entry name" value="NUP50"/>
    <property type="match status" value="1"/>
</dbReference>
<keyword evidence="2" id="KW-0813">Transport</keyword>
<evidence type="ECO:0000256" key="4">
    <source>
        <dbReference type="ARBA" id="ARBA00022927"/>
    </source>
</evidence>
<feature type="compositionally biased region" description="Low complexity" evidence="8">
    <location>
        <begin position="518"/>
        <end position="537"/>
    </location>
</feature>
<dbReference type="GO" id="GO:0051028">
    <property type="term" value="P:mRNA transport"/>
    <property type="evidence" value="ECO:0007669"/>
    <property type="project" value="UniProtKB-KW"/>
</dbReference>
<feature type="compositionally biased region" description="Polar residues" evidence="8">
    <location>
        <begin position="443"/>
        <end position="465"/>
    </location>
</feature>
<evidence type="ECO:0000256" key="2">
    <source>
        <dbReference type="ARBA" id="ARBA00022448"/>
    </source>
</evidence>
<evidence type="ECO:0000256" key="1">
    <source>
        <dbReference type="ARBA" id="ARBA00004567"/>
    </source>
</evidence>
<feature type="compositionally biased region" description="Low complexity" evidence="8">
    <location>
        <begin position="475"/>
        <end position="488"/>
    </location>
</feature>
<protein>
    <submittedName>
        <fullName evidence="10">E3 SUMO-protein ligase</fullName>
    </submittedName>
</protein>
<feature type="compositionally biased region" description="Polar residues" evidence="8">
    <location>
        <begin position="255"/>
        <end position="291"/>
    </location>
</feature>
<dbReference type="eggNOG" id="KOG4719">
    <property type="taxonomic scope" value="Eukaryota"/>
</dbReference>
<dbReference type="InterPro" id="IPR000156">
    <property type="entry name" value="Ran_bind_dom"/>
</dbReference>
<dbReference type="PROSITE" id="PS50196">
    <property type="entry name" value="RANBD1"/>
    <property type="match status" value="1"/>
</dbReference>
<evidence type="ECO:0000259" key="9">
    <source>
        <dbReference type="PROSITE" id="PS50196"/>
    </source>
</evidence>
<dbReference type="InParanoid" id="K0KL19"/>
<dbReference type="Gene3D" id="2.30.29.30">
    <property type="entry name" value="Pleckstrin-homology domain (PH domain)/Phosphotyrosine-binding domain (PTB)"/>
    <property type="match status" value="1"/>
</dbReference>
<feature type="domain" description="RanBD1" evidence="9">
    <location>
        <begin position="602"/>
        <end position="732"/>
    </location>
</feature>
<dbReference type="PANTHER" id="PTHR38697">
    <property type="entry name" value="NUCLEAR PORE COMPLEX PROTEIN SIMILAR TO S. CEREVISIAE NUP2 (EUROFUNG)"/>
    <property type="match status" value="1"/>
</dbReference>
<feature type="compositionally biased region" description="Polar residues" evidence="8">
    <location>
        <begin position="94"/>
        <end position="112"/>
    </location>
</feature>
<dbReference type="CDD" id="cd13181">
    <property type="entry name" value="RanBD_NUP2"/>
    <property type="match status" value="1"/>
</dbReference>
<evidence type="ECO:0000256" key="5">
    <source>
        <dbReference type="ARBA" id="ARBA00023010"/>
    </source>
</evidence>
<feature type="region of interest" description="Disordered" evidence="8">
    <location>
        <begin position="1"/>
        <end position="187"/>
    </location>
</feature>
<feature type="compositionally biased region" description="Basic and acidic residues" evidence="8">
    <location>
        <begin position="430"/>
        <end position="440"/>
    </location>
</feature>
<gene>
    <name evidence="10" type="ORF">BN7_5517</name>
</gene>
<comment type="caution">
    <text evidence="10">The sequence shown here is derived from an EMBL/GenBank/DDBJ whole genome shotgun (WGS) entry which is preliminary data.</text>
</comment>
<dbReference type="GO" id="GO:0015031">
    <property type="term" value="P:protein transport"/>
    <property type="evidence" value="ECO:0007669"/>
    <property type="project" value="UniProtKB-KW"/>
</dbReference>
<accession>K0KL19</accession>
<feature type="compositionally biased region" description="Low complexity" evidence="8">
    <location>
        <begin position="55"/>
        <end position="81"/>
    </location>
</feature>
<dbReference type="EMBL" id="CAIF01000217">
    <property type="protein sequence ID" value="CCH45930.1"/>
    <property type="molecule type" value="Genomic_DNA"/>
</dbReference>
<dbReference type="InterPro" id="IPR053074">
    <property type="entry name" value="NPC_Nucleoporin"/>
</dbReference>
<dbReference type="Pfam" id="PF00638">
    <property type="entry name" value="Ran_BP1"/>
    <property type="match status" value="1"/>
</dbReference>
<feature type="compositionally biased region" description="Low complexity" evidence="8">
    <location>
        <begin position="497"/>
        <end position="510"/>
    </location>
</feature>
<dbReference type="eggNOG" id="KOG0864">
    <property type="taxonomic scope" value="Eukaryota"/>
</dbReference>
<feature type="compositionally biased region" description="Basic and acidic residues" evidence="8">
    <location>
        <begin position="390"/>
        <end position="406"/>
    </location>
</feature>
<name>K0KL19_WICCF</name>
<keyword evidence="4" id="KW-0653">Protein transport</keyword>
<feature type="compositionally biased region" description="Basic residues" evidence="8">
    <location>
        <begin position="42"/>
        <end position="52"/>
    </location>
</feature>
<feature type="compositionally biased region" description="Acidic residues" evidence="8">
    <location>
        <begin position="223"/>
        <end position="232"/>
    </location>
</feature>
<evidence type="ECO:0000313" key="11">
    <source>
        <dbReference type="Proteomes" id="UP000009328"/>
    </source>
</evidence>
<comment type="subcellular location">
    <subcellularLocation>
        <location evidence="1">Nucleus</location>
        <location evidence="1">Nuclear pore complex</location>
    </subcellularLocation>
</comment>
<evidence type="ECO:0000313" key="10">
    <source>
        <dbReference type="EMBL" id="CCH45930.1"/>
    </source>
</evidence>
<keyword evidence="11" id="KW-1185">Reference proteome</keyword>
<evidence type="ECO:0000256" key="8">
    <source>
        <dbReference type="SAM" id="MobiDB-lite"/>
    </source>
</evidence>
<feature type="compositionally biased region" description="Acidic residues" evidence="8">
    <location>
        <begin position="587"/>
        <end position="599"/>
    </location>
</feature>
<dbReference type="Proteomes" id="UP000009328">
    <property type="component" value="Unassembled WGS sequence"/>
</dbReference>
<keyword evidence="7" id="KW-0539">Nucleus</keyword>
<dbReference type="FunCoup" id="K0KL19">
    <property type="interactions" value="226"/>
</dbReference>
<organism evidence="10 11">
    <name type="scientific">Wickerhamomyces ciferrii (strain ATCC 14091 / BCRC 22168 / CBS 111 / JCM 3599 / NBRC 0793 / NRRL Y-1031 F-60-10)</name>
    <name type="common">Yeast</name>
    <name type="synonym">Pichia ciferrii</name>
    <dbReference type="NCBI Taxonomy" id="1206466"/>
    <lineage>
        <taxon>Eukaryota</taxon>
        <taxon>Fungi</taxon>
        <taxon>Dikarya</taxon>
        <taxon>Ascomycota</taxon>
        <taxon>Saccharomycotina</taxon>
        <taxon>Saccharomycetes</taxon>
        <taxon>Phaffomycetales</taxon>
        <taxon>Wickerhamomycetaceae</taxon>
        <taxon>Wickerhamomyces</taxon>
    </lineage>
</organism>
<dbReference type="SMART" id="SM00160">
    <property type="entry name" value="RanBD"/>
    <property type="match status" value="1"/>
</dbReference>
<dbReference type="PANTHER" id="PTHR38697:SF1">
    <property type="entry name" value="NUCLEAR PORE COMPLEX PROTEIN SIMILAR TO S. CEREVISIAE NUP2 (EUROFUNG)"/>
    <property type="match status" value="1"/>
</dbReference>
<dbReference type="STRING" id="1206466.K0KL19"/>
<evidence type="ECO:0000256" key="3">
    <source>
        <dbReference type="ARBA" id="ARBA00022816"/>
    </source>
</evidence>
<keyword evidence="3" id="KW-0509">mRNA transport</keyword>
<reference evidence="10 11" key="1">
    <citation type="journal article" date="2012" name="Eukaryot. Cell">
        <title>Draft genome sequence of Wickerhamomyces ciferrii NRRL Y-1031 F-60-10.</title>
        <authorList>
            <person name="Schneider J."/>
            <person name="Andrea H."/>
            <person name="Blom J."/>
            <person name="Jaenicke S."/>
            <person name="Ruckert C."/>
            <person name="Schorsch C."/>
            <person name="Szczepanowski R."/>
            <person name="Farwick M."/>
            <person name="Goesmann A."/>
            <person name="Puhler A."/>
            <person name="Schaffer S."/>
            <person name="Tauch A."/>
            <person name="Kohler T."/>
            <person name="Brinkrolf K."/>
        </authorList>
    </citation>
    <scope>NUCLEOTIDE SEQUENCE [LARGE SCALE GENOMIC DNA]</scope>
    <source>
        <strain evidence="11">ATCC 14091 / BCRC 22168 / CBS 111 / JCM 3599 / NBRC 0793 / NRRL Y-1031 F-60-10</strain>
    </source>
</reference>
<feature type="compositionally biased region" description="Low complexity" evidence="8">
    <location>
        <begin position="149"/>
        <end position="176"/>
    </location>
</feature>
<feature type="compositionally biased region" description="Polar residues" evidence="8">
    <location>
        <begin position="538"/>
        <end position="571"/>
    </location>
</feature>